<accession>A0A2W4RLD0</accession>
<comment type="caution">
    <text evidence="2">The sequence shown here is derived from an EMBL/GenBank/DDBJ whole genome shotgun (WGS) entry which is preliminary data.</text>
</comment>
<evidence type="ECO:0000313" key="2">
    <source>
        <dbReference type="EMBL" id="PZN83803.1"/>
    </source>
</evidence>
<name>A0A2W4RLD0_9GAMM</name>
<dbReference type="Proteomes" id="UP000249396">
    <property type="component" value="Unassembled WGS sequence"/>
</dbReference>
<reference evidence="2 3" key="1">
    <citation type="journal article" date="2018" name="Aquat. Microb. Ecol.">
        <title>Gammaproteobacterial methanotrophs dominate.</title>
        <authorList>
            <person name="Rissanen A.J."/>
            <person name="Saarenheimo J."/>
            <person name="Tiirola M."/>
            <person name="Peura S."/>
            <person name="Aalto S.L."/>
            <person name="Karvinen A."/>
            <person name="Nykanen H."/>
        </authorList>
    </citation>
    <scope>NUCLEOTIDE SEQUENCE [LARGE SCALE GENOMIC DNA]</scope>
    <source>
        <strain evidence="2">AMbin10</strain>
    </source>
</reference>
<organism evidence="2 3">
    <name type="scientific">Candidatus Methylumidiphilus alinenensis</name>
    <dbReference type="NCBI Taxonomy" id="2202197"/>
    <lineage>
        <taxon>Bacteria</taxon>
        <taxon>Pseudomonadati</taxon>
        <taxon>Pseudomonadota</taxon>
        <taxon>Gammaproteobacteria</taxon>
        <taxon>Methylococcales</taxon>
        <taxon>Candidatus Methylumidiphilus</taxon>
    </lineage>
</organism>
<proteinExistence type="predicted"/>
<dbReference type="EMBL" id="QJPH01000176">
    <property type="protein sequence ID" value="PZN83803.1"/>
    <property type="molecule type" value="Genomic_DNA"/>
</dbReference>
<protein>
    <submittedName>
        <fullName evidence="2">Uncharacterized protein</fullName>
    </submittedName>
</protein>
<evidence type="ECO:0000313" key="3">
    <source>
        <dbReference type="Proteomes" id="UP000249396"/>
    </source>
</evidence>
<feature type="compositionally biased region" description="Low complexity" evidence="1">
    <location>
        <begin position="1"/>
        <end position="28"/>
    </location>
</feature>
<sequence length="1518" mass="165469">MTDSSLLTSSSGSPSTTVSLPVSLTSGTNQGQRNLASLNPQSVGIDERSLADFFDFTLAYSQGLNYYGPDNQANGDWSGLLNPDGLAESDWQAQRDQLIQFLNDPENAPAIDLHGRAHLLLFAAFLNLLQMSQQQINQLTQRHLDFYYQDYLRLGNLAGVPDSVNVLASLPSGISEALLPAGTLLAAGKDSAGNNLSYATQEDLLVTSAQIGQLSSVFVNKKVTGIEQARVKCTGTSEDALLAMLGIPYGASNPGDKLPIYPVPVYHTNWVPGDMTSLGISLPVANVVTVPFLQNLLELTQFVANPLYLEFDEFSQMMLLKDRQGTANTQAIDNWNAINGFLAQAGQNRAGSTFQLNLQDPRDFNANLDTALGGSPNFNTLPGGIETIYDLYDHRTRADVQDYIPHNIYLKLDPFNQMMQIKVAIDADWWEVNNLLARANQRKCQQLPGTPVWPPSGFDNTSPNFIANLQAALDTLSFPAFPNMELGPLTNIDQFSVALQFLEGYFFSPAADFELLMKTWANPTASPEEWDTVYANLQTAYVNRVYGQQLRGVQQKAQSQQATITGMLQLALDQPATVTGQNLLDQLSFYLAPASAQYVPISQAMQPGAATLTQDQWTQVVSTLVWVWRNRLGADPVPQQVAWECLSANADASTVQAEVAGNTARWRTFGQQPAPAQGPPLTSPLGWSITSPLLCLSQGTRTVQLVLGFDPASFSEATIDKLLATNPYPFTVQVSNGSGWFTPSKLAISRITYDDKTSPPSTPPTQLQGLSFVFTLSVSDPPVAALTSLASPWPVLRLLLQTVWPDNDNDQGGNYVTPYPLFSSLALDRVWLGVTVQGLQGLQMQNDESTLDASKPFTPFGSSPSVGSSFSFAHSELAVKCLDSITLNCQWMKLPAQNLASYYANYPAFDPALPGRQGNSAFTFQISLVDLSAPLCLNQGEPNQGEPMFEATDATKPWTVKIPVASTLGKNFPNYAYVPDTTPCDYSQASGWRRFWQLELKEPDFQQDAYPSVASALSIQLATAIAAGSKPSATSYQINPPYTPTLKTFSVDYQATVEVLMTQYPSGVERIYYQQALAGYAEIQADANGIYRILPAYDNEGELYIGLQGVVAPQTVSILFQLAVGSADPDLPPQPIEWDYLSGNQWISLQQGQLLVDGTLGFTVPGIIVFQLPPAQANTLLPADLYWLRAAVAENSDSLCDTIAIQTQAVLATWVDQNNTADHLNQPLPAQTITKTVNSIPGIATISQPYTSFGGKPAENDSLFYVRVSERLRHKQRALTFWDYENLILSQFPDIYTAKCIPSSLAGTGRLGQVIIVVIPDVCNNLPFNPFAPKVSAGKIGEIQSYLDGCLSPLADVVVQNPVYVPVRVRFAVRFMPGCDPGYYTPKLNTALCQFLSPWAYDGSSEVVIGNKIYANNIINCLERLSYVDYLADLSLFKSEDGTNYVLVQNPGDGAGYCVQAGNPNEVLGNPNEVLGNPNEVLVSAQQHVIDLITDNDFEQENFSGIGYMEIQLDFVVG</sequence>
<evidence type="ECO:0000256" key="1">
    <source>
        <dbReference type="SAM" id="MobiDB-lite"/>
    </source>
</evidence>
<gene>
    <name evidence="2" type="ORF">DM484_03815</name>
</gene>
<feature type="region of interest" description="Disordered" evidence="1">
    <location>
        <begin position="1"/>
        <end position="35"/>
    </location>
</feature>